<evidence type="ECO:0000313" key="5">
    <source>
        <dbReference type="Proteomes" id="UP000648663"/>
    </source>
</evidence>
<feature type="domain" description="UBP-type" evidence="1">
    <location>
        <begin position="10"/>
        <end position="104"/>
    </location>
</feature>
<comment type="caution">
    <text evidence="3">The sequence shown here is derived from an EMBL/GenBank/DDBJ whole genome shotgun (WGS) entry which is preliminary data.</text>
</comment>
<reference evidence="2" key="1">
    <citation type="journal article" date="2014" name="Int. J. Syst. Evol. Microbiol.">
        <title>Complete genome of a new Firmicutes species belonging to the dominant human colonic microbiota ('Ruminococcus bicirculans') reveals two chromosomes and a selective capacity to utilize plant glucans.</title>
        <authorList>
            <consortium name="NISC Comparative Sequencing Program"/>
            <person name="Wegmann U."/>
            <person name="Louis P."/>
            <person name="Goesmann A."/>
            <person name="Henrissat B."/>
            <person name="Duncan S.H."/>
            <person name="Flint H.J."/>
        </authorList>
    </citation>
    <scope>NUCLEOTIDE SEQUENCE</scope>
    <source>
        <strain evidence="2">CGMCC 4.5581</strain>
    </source>
</reference>
<dbReference type="Proteomes" id="UP000552836">
    <property type="component" value="Unassembled WGS sequence"/>
</dbReference>
<gene>
    <name evidence="3" type="ORF">FB380_002779</name>
    <name evidence="2" type="ORF">GCM10011589_10520</name>
</gene>
<dbReference type="PROSITE" id="PS50271">
    <property type="entry name" value="ZF_UBP"/>
    <property type="match status" value="1"/>
</dbReference>
<dbReference type="EMBL" id="BMMI01000002">
    <property type="protein sequence ID" value="GGL56431.1"/>
    <property type="molecule type" value="Genomic_DNA"/>
</dbReference>
<name>A0A846LJT5_9ACTN</name>
<dbReference type="RefSeq" id="WP_229681874.1">
    <property type="nucleotide sequence ID" value="NZ_BAABJU010000023.1"/>
</dbReference>
<reference evidence="5" key="2">
    <citation type="journal article" date="2019" name="Int. J. Syst. Evol. Microbiol.">
        <title>The Global Catalogue of Microorganisms (GCM) 10K type strain sequencing project: providing services to taxonomists for standard genome sequencing and annotation.</title>
        <authorList>
            <consortium name="The Broad Institute Genomics Platform"/>
            <consortium name="The Broad Institute Genome Sequencing Center for Infectious Disease"/>
            <person name="Wu L."/>
            <person name="Ma J."/>
        </authorList>
    </citation>
    <scope>NUCLEOTIDE SEQUENCE [LARGE SCALE GENOMIC DNA]</scope>
    <source>
        <strain evidence="5">CGMCC 4.5581</strain>
    </source>
</reference>
<keyword evidence="5" id="KW-1185">Reference proteome</keyword>
<dbReference type="SUPFAM" id="SSF57850">
    <property type="entry name" value="RING/U-box"/>
    <property type="match status" value="1"/>
</dbReference>
<reference evidence="3 4" key="3">
    <citation type="submission" date="2020-02" db="EMBL/GenBank/DDBJ databases">
        <title>Sequencing the genomes of 1000 actinobacteria strains.</title>
        <authorList>
            <person name="Klenk H.-P."/>
        </authorList>
    </citation>
    <scope>NUCLEOTIDE SEQUENCE [LARGE SCALE GENOMIC DNA]</scope>
    <source>
        <strain evidence="3 4">DSM 45201</strain>
    </source>
</reference>
<organism evidence="3 4">
    <name type="scientific">Modestobacter marinus</name>
    <dbReference type="NCBI Taxonomy" id="477641"/>
    <lineage>
        <taxon>Bacteria</taxon>
        <taxon>Bacillati</taxon>
        <taxon>Actinomycetota</taxon>
        <taxon>Actinomycetes</taxon>
        <taxon>Geodermatophilales</taxon>
        <taxon>Geodermatophilaceae</taxon>
        <taxon>Modestobacter</taxon>
    </lineage>
</organism>
<evidence type="ECO:0000313" key="2">
    <source>
        <dbReference type="EMBL" id="GGL56431.1"/>
    </source>
</evidence>
<dbReference type="InterPro" id="IPR001607">
    <property type="entry name" value="Znf_UBP"/>
</dbReference>
<reference evidence="2" key="4">
    <citation type="submission" date="2024-05" db="EMBL/GenBank/DDBJ databases">
        <authorList>
            <person name="Sun Q."/>
            <person name="Zhou Y."/>
        </authorList>
    </citation>
    <scope>NUCLEOTIDE SEQUENCE</scope>
    <source>
        <strain evidence="2">CGMCC 4.5581</strain>
    </source>
</reference>
<accession>A0A846LJT5</accession>
<proteinExistence type="predicted"/>
<sequence length="104" mass="10985">MAGWQVQDGVACGHADGLPAAPGPAQACEDCLRVGGQWVHLRRCLGCDHVGCCDSSPHRHATAHAGATGHPVVASAEPREHWAWCYPDQALLLPQRPSSSDQVT</sequence>
<evidence type="ECO:0000313" key="3">
    <source>
        <dbReference type="EMBL" id="NIH68333.1"/>
    </source>
</evidence>
<evidence type="ECO:0000313" key="4">
    <source>
        <dbReference type="Proteomes" id="UP000552836"/>
    </source>
</evidence>
<dbReference type="Proteomes" id="UP000648663">
    <property type="component" value="Unassembled WGS sequence"/>
</dbReference>
<dbReference type="EMBL" id="JAAMPA010000001">
    <property type="protein sequence ID" value="NIH68333.1"/>
    <property type="molecule type" value="Genomic_DNA"/>
</dbReference>
<dbReference type="InterPro" id="IPR013083">
    <property type="entry name" value="Znf_RING/FYVE/PHD"/>
</dbReference>
<dbReference type="AlphaFoldDB" id="A0A846LJT5"/>
<dbReference type="Pfam" id="PF02148">
    <property type="entry name" value="zf-UBP"/>
    <property type="match status" value="1"/>
</dbReference>
<dbReference type="Gene3D" id="3.30.40.10">
    <property type="entry name" value="Zinc/RING finger domain, C3HC4 (zinc finger)"/>
    <property type="match status" value="1"/>
</dbReference>
<dbReference type="GO" id="GO:0008270">
    <property type="term" value="F:zinc ion binding"/>
    <property type="evidence" value="ECO:0007669"/>
    <property type="project" value="InterPro"/>
</dbReference>
<protein>
    <recommendedName>
        <fullName evidence="1">UBP-type domain-containing protein</fullName>
    </recommendedName>
</protein>
<evidence type="ECO:0000259" key="1">
    <source>
        <dbReference type="PROSITE" id="PS50271"/>
    </source>
</evidence>